<name>A0AAV7F1P3_ARIFI</name>
<dbReference type="InterPro" id="IPR002110">
    <property type="entry name" value="Ankyrin_rpt"/>
</dbReference>
<dbReference type="GO" id="GO:0033565">
    <property type="term" value="C:ESCRT-0 complex"/>
    <property type="evidence" value="ECO:0007669"/>
    <property type="project" value="TreeGrafter"/>
</dbReference>
<feature type="region of interest" description="Disordered" evidence="6">
    <location>
        <begin position="130"/>
        <end position="195"/>
    </location>
</feature>
<organism evidence="8 9">
    <name type="scientific">Aristolochia fimbriata</name>
    <name type="common">White veined hardy Dutchman's pipe vine</name>
    <dbReference type="NCBI Taxonomy" id="158543"/>
    <lineage>
        <taxon>Eukaryota</taxon>
        <taxon>Viridiplantae</taxon>
        <taxon>Streptophyta</taxon>
        <taxon>Embryophyta</taxon>
        <taxon>Tracheophyta</taxon>
        <taxon>Spermatophyta</taxon>
        <taxon>Magnoliopsida</taxon>
        <taxon>Magnoliidae</taxon>
        <taxon>Piperales</taxon>
        <taxon>Aristolochiaceae</taxon>
        <taxon>Aristolochia</taxon>
    </lineage>
</organism>
<gene>
    <name evidence="8" type="ORF">H6P81_007906</name>
</gene>
<evidence type="ECO:0000256" key="3">
    <source>
        <dbReference type="ARBA" id="ARBA00022833"/>
    </source>
</evidence>
<sequence>MMEPPPFQEAARCDVCKCSFNTFRRRHHCRCCGRTLCHEHSSHQMALPQYGIFSNVRVCIDCFNNPSRSLNNDGQVSSDSVDTVTNKFSSLDVSEDVDVQAKPPAVPAPVNIPECKCGMPLCICEAPPPPTEPSLPQVQKPTTSSAQVNARPKKSNNTQQTEGRAPKSVSSASNSKQSSFFNLSQSTNGPLHKLSGDYEVNGEGLREAIKNRDAAAAKKLLSEGVDANYCDKQGFSLLHLAALFNQTEIAFILMDHGARSDCKNAQGETPIDCAPTMLQYKMQKKLEEGS</sequence>
<dbReference type="PANTHER" id="PTHR47794:SF1">
    <property type="entry name" value="VACUOLAR PROTEIN SORTING-ASSOCIATED PROTEIN 27"/>
    <property type="match status" value="1"/>
</dbReference>
<dbReference type="InterPro" id="IPR013083">
    <property type="entry name" value="Znf_RING/FYVE/PHD"/>
</dbReference>
<evidence type="ECO:0000256" key="4">
    <source>
        <dbReference type="PROSITE-ProRule" id="PRU00023"/>
    </source>
</evidence>
<dbReference type="Proteomes" id="UP000825729">
    <property type="component" value="Unassembled WGS sequence"/>
</dbReference>
<dbReference type="Gene3D" id="3.30.40.10">
    <property type="entry name" value="Zinc/RING finger domain, C3HC4 (zinc finger)"/>
    <property type="match status" value="1"/>
</dbReference>
<dbReference type="PROSITE" id="PS50178">
    <property type="entry name" value="ZF_FYVE"/>
    <property type="match status" value="1"/>
</dbReference>
<keyword evidence="1" id="KW-0479">Metal-binding</keyword>
<feature type="compositionally biased region" description="Low complexity" evidence="6">
    <location>
        <begin position="168"/>
        <end position="179"/>
    </location>
</feature>
<feature type="repeat" description="ANK" evidence="4">
    <location>
        <begin position="233"/>
        <end position="265"/>
    </location>
</feature>
<dbReference type="InterPro" id="IPR000306">
    <property type="entry name" value="Znf_FYVE"/>
</dbReference>
<protein>
    <recommendedName>
        <fullName evidence="7">FYVE-type domain-containing protein</fullName>
    </recommendedName>
</protein>
<keyword evidence="3" id="KW-0862">Zinc</keyword>
<keyword evidence="9" id="KW-1185">Reference proteome</keyword>
<evidence type="ECO:0000256" key="2">
    <source>
        <dbReference type="ARBA" id="ARBA00022771"/>
    </source>
</evidence>
<evidence type="ECO:0000256" key="6">
    <source>
        <dbReference type="SAM" id="MobiDB-lite"/>
    </source>
</evidence>
<evidence type="ECO:0000256" key="5">
    <source>
        <dbReference type="PROSITE-ProRule" id="PRU00091"/>
    </source>
</evidence>
<dbReference type="GO" id="GO:0006623">
    <property type="term" value="P:protein targeting to vacuole"/>
    <property type="evidence" value="ECO:0007669"/>
    <property type="project" value="TreeGrafter"/>
</dbReference>
<dbReference type="SMART" id="SM00064">
    <property type="entry name" value="FYVE"/>
    <property type="match status" value="1"/>
</dbReference>
<dbReference type="Pfam" id="PF01363">
    <property type="entry name" value="FYVE"/>
    <property type="match status" value="1"/>
</dbReference>
<feature type="compositionally biased region" description="Polar residues" evidence="6">
    <location>
        <begin position="180"/>
        <end position="189"/>
    </location>
</feature>
<feature type="compositionally biased region" description="Polar residues" evidence="6">
    <location>
        <begin position="137"/>
        <end position="148"/>
    </location>
</feature>
<dbReference type="SUPFAM" id="SSF57903">
    <property type="entry name" value="FYVE/PHD zinc finger"/>
    <property type="match status" value="1"/>
</dbReference>
<dbReference type="EMBL" id="JAINDJ010000003">
    <property type="protein sequence ID" value="KAG9455002.1"/>
    <property type="molecule type" value="Genomic_DNA"/>
</dbReference>
<dbReference type="GO" id="GO:0008270">
    <property type="term" value="F:zinc ion binding"/>
    <property type="evidence" value="ECO:0007669"/>
    <property type="project" value="UniProtKB-KW"/>
</dbReference>
<dbReference type="InterPro" id="IPR011011">
    <property type="entry name" value="Znf_FYVE_PHD"/>
</dbReference>
<keyword evidence="2 5" id="KW-0863">Zinc-finger</keyword>
<proteinExistence type="predicted"/>
<evidence type="ECO:0000313" key="9">
    <source>
        <dbReference type="Proteomes" id="UP000825729"/>
    </source>
</evidence>
<dbReference type="InterPro" id="IPR017455">
    <property type="entry name" value="Znf_FYVE-rel"/>
</dbReference>
<evidence type="ECO:0000256" key="1">
    <source>
        <dbReference type="ARBA" id="ARBA00022723"/>
    </source>
</evidence>
<dbReference type="CDD" id="cd15760">
    <property type="entry name" value="FYVE_scVPS27p_like"/>
    <property type="match status" value="1"/>
</dbReference>
<dbReference type="InterPro" id="IPR036770">
    <property type="entry name" value="Ankyrin_rpt-contain_sf"/>
</dbReference>
<dbReference type="PROSITE" id="PS50088">
    <property type="entry name" value="ANK_REPEAT"/>
    <property type="match status" value="1"/>
</dbReference>
<feature type="domain" description="FYVE-type" evidence="7">
    <location>
        <begin position="7"/>
        <end position="67"/>
    </location>
</feature>
<dbReference type="GO" id="GO:0032266">
    <property type="term" value="F:phosphatidylinositol-3-phosphate binding"/>
    <property type="evidence" value="ECO:0007669"/>
    <property type="project" value="TreeGrafter"/>
</dbReference>
<comment type="caution">
    <text evidence="8">The sequence shown here is derived from an EMBL/GenBank/DDBJ whole genome shotgun (WGS) entry which is preliminary data.</text>
</comment>
<dbReference type="AlphaFoldDB" id="A0AAV7F1P3"/>
<dbReference type="SUPFAM" id="SSF48403">
    <property type="entry name" value="Ankyrin repeat"/>
    <property type="match status" value="1"/>
</dbReference>
<evidence type="ECO:0000259" key="7">
    <source>
        <dbReference type="PROSITE" id="PS50178"/>
    </source>
</evidence>
<accession>A0AAV7F1P3</accession>
<evidence type="ECO:0000313" key="8">
    <source>
        <dbReference type="EMBL" id="KAG9455002.1"/>
    </source>
</evidence>
<dbReference type="PROSITE" id="PS50297">
    <property type="entry name" value="ANK_REP_REGION"/>
    <property type="match status" value="1"/>
</dbReference>
<dbReference type="GO" id="GO:0043328">
    <property type="term" value="P:protein transport to vacuole involved in ubiquitin-dependent protein catabolic process via the multivesicular body sorting pathway"/>
    <property type="evidence" value="ECO:0007669"/>
    <property type="project" value="TreeGrafter"/>
</dbReference>
<dbReference type="Pfam" id="PF12796">
    <property type="entry name" value="Ank_2"/>
    <property type="match status" value="1"/>
</dbReference>
<keyword evidence="4" id="KW-0040">ANK repeat</keyword>
<dbReference type="GO" id="GO:0043130">
    <property type="term" value="F:ubiquitin binding"/>
    <property type="evidence" value="ECO:0007669"/>
    <property type="project" value="TreeGrafter"/>
</dbReference>
<reference evidence="8 9" key="1">
    <citation type="submission" date="2021-07" db="EMBL/GenBank/DDBJ databases">
        <title>The Aristolochia fimbriata genome: insights into angiosperm evolution, floral development and chemical biosynthesis.</title>
        <authorList>
            <person name="Jiao Y."/>
        </authorList>
    </citation>
    <scope>NUCLEOTIDE SEQUENCE [LARGE SCALE GENOMIC DNA]</scope>
    <source>
        <strain evidence="8">IBCAS-2021</strain>
        <tissue evidence="8">Leaf</tissue>
    </source>
</reference>
<dbReference type="PANTHER" id="PTHR47794">
    <property type="entry name" value="VACUOLAR PROTEIN SORTING-ASSOCIATED PROTEIN 27"/>
    <property type="match status" value="1"/>
</dbReference>
<dbReference type="Gene3D" id="1.25.40.20">
    <property type="entry name" value="Ankyrin repeat-containing domain"/>
    <property type="match status" value="1"/>
</dbReference>